<keyword evidence="1" id="KW-0812">Transmembrane</keyword>
<dbReference type="STRING" id="438753.AZC_3660"/>
<dbReference type="InterPro" id="IPR035919">
    <property type="entry name" value="EAL_sf"/>
</dbReference>
<dbReference type="SMART" id="SM00052">
    <property type="entry name" value="EAL"/>
    <property type="match status" value="1"/>
</dbReference>
<keyword evidence="1" id="KW-0472">Membrane</keyword>
<evidence type="ECO:0000259" key="3">
    <source>
        <dbReference type="PROSITE" id="PS50887"/>
    </source>
</evidence>
<feature type="transmembrane region" description="Helical" evidence="1">
    <location>
        <begin position="374"/>
        <end position="396"/>
    </location>
</feature>
<dbReference type="EMBL" id="AP009384">
    <property type="protein sequence ID" value="BAF89658.1"/>
    <property type="molecule type" value="Genomic_DNA"/>
</dbReference>
<dbReference type="Pfam" id="PF22588">
    <property type="entry name" value="dCache_1_like"/>
    <property type="match status" value="1"/>
</dbReference>
<dbReference type="SMART" id="SM00267">
    <property type="entry name" value="GGDEF"/>
    <property type="match status" value="1"/>
</dbReference>
<reference evidence="4 5" key="5">
    <citation type="journal article" date="2010" name="Appl. Environ. Microbiol.">
        <title>phrR-like gene praR of Azorhizobium caulinodans ORS571 is essential for symbiosis with Sesbania rostrata and is involved in expression of reb genes.</title>
        <authorList>
            <person name="Akiba N."/>
            <person name="Aono T."/>
            <person name="Toyazaki H."/>
            <person name="Sato S."/>
            <person name="Oyaizu H."/>
        </authorList>
    </citation>
    <scope>NUCLEOTIDE SEQUENCE [LARGE SCALE GENOMIC DNA]</scope>
    <source>
        <strain evidence="5">ATCC 43989 / DSM 5975 / JCM 20966 / LMG 6465 / NBRC 14845 / NCIMB 13405 / ORS 571</strain>
    </source>
</reference>
<reference evidence="4 5" key="1">
    <citation type="journal article" date="2007" name="Appl. Environ. Microbiol.">
        <title>Rhizobial factors required for stem nodule maturation and maintenance in Sesbania rostrata-Azorhizobium caulinodans ORS571 symbiosis.</title>
        <authorList>
            <person name="Suzuki S."/>
            <person name="Aono T."/>
            <person name="Lee KB."/>
            <person name="Suzuki T."/>
            <person name="Liu CT."/>
            <person name="Miwa H."/>
            <person name="Wakao S."/>
            <person name="Iki T."/>
            <person name="Oyaizu H."/>
        </authorList>
    </citation>
    <scope>NUCLEOTIDE SEQUENCE [LARGE SCALE GENOMIC DNA]</scope>
    <source>
        <strain evidence="5">ATCC 43989 / DSM 5975 / JCM 20966 / LMG 6465 / NBRC 14845 / NCIMB 13405 / ORS 571</strain>
    </source>
</reference>
<organism evidence="4 5">
    <name type="scientific">Azorhizobium caulinodans (strain ATCC 43989 / DSM 5975 / JCM 20966 / LMG 6465 / NBRC 14845 / NCIMB 13405 / ORS 571)</name>
    <dbReference type="NCBI Taxonomy" id="438753"/>
    <lineage>
        <taxon>Bacteria</taxon>
        <taxon>Pseudomonadati</taxon>
        <taxon>Pseudomonadota</taxon>
        <taxon>Alphaproteobacteria</taxon>
        <taxon>Hyphomicrobiales</taxon>
        <taxon>Xanthobacteraceae</taxon>
        <taxon>Azorhizobium</taxon>
    </lineage>
</organism>
<evidence type="ECO:0000313" key="4">
    <source>
        <dbReference type="EMBL" id="BAF89658.1"/>
    </source>
</evidence>
<dbReference type="CDD" id="cd12915">
    <property type="entry name" value="PDC2_DGC_like"/>
    <property type="match status" value="1"/>
</dbReference>
<dbReference type="InterPro" id="IPR029787">
    <property type="entry name" value="Nucleotide_cyclase"/>
</dbReference>
<evidence type="ECO:0000313" key="5">
    <source>
        <dbReference type="Proteomes" id="UP000000270"/>
    </source>
</evidence>
<dbReference type="CDD" id="cd12914">
    <property type="entry name" value="PDC1_DGC_like"/>
    <property type="match status" value="1"/>
</dbReference>
<dbReference type="InterPro" id="IPR052155">
    <property type="entry name" value="Biofilm_reg_signaling"/>
</dbReference>
<accession>A8IFX4</accession>
<dbReference type="AlphaFoldDB" id="A8IFX4"/>
<gene>
    <name evidence="4" type="ordered locus">AZC_3660</name>
</gene>
<reference evidence="4 5" key="4">
    <citation type="journal article" date="2009" name="Appl. Environ. Microbiol.">
        <title>Comparative genome-wide transcriptional profiling of Azorhizobium caulinodans ORS571 grown under free-living and symbiotic conditions.</title>
        <authorList>
            <person name="Tsukada S."/>
            <person name="Aono T."/>
            <person name="Akiba N."/>
            <person name="Lee KB."/>
            <person name="Liu CT."/>
            <person name="Toyazaki H."/>
            <person name="Oyaizu H."/>
        </authorList>
    </citation>
    <scope>NUCLEOTIDE SEQUENCE [LARGE SCALE GENOMIC DNA]</scope>
    <source>
        <strain evidence="5">ATCC 43989 / DSM 5975 / JCM 20966 / LMG 6465 / NBRC 14845 / NCIMB 13405 / ORS 571</strain>
    </source>
</reference>
<dbReference type="Gene3D" id="3.30.70.270">
    <property type="match status" value="1"/>
</dbReference>
<dbReference type="Proteomes" id="UP000000270">
    <property type="component" value="Chromosome"/>
</dbReference>
<feature type="domain" description="EAL" evidence="2">
    <location>
        <begin position="582"/>
        <end position="832"/>
    </location>
</feature>
<evidence type="ECO:0000256" key="1">
    <source>
        <dbReference type="SAM" id="Phobius"/>
    </source>
</evidence>
<dbReference type="Pfam" id="PF00990">
    <property type="entry name" value="GGDEF"/>
    <property type="match status" value="1"/>
</dbReference>
<dbReference type="PROSITE" id="PS50883">
    <property type="entry name" value="EAL"/>
    <property type="match status" value="1"/>
</dbReference>
<dbReference type="InterPro" id="IPR043128">
    <property type="entry name" value="Rev_trsase/Diguanyl_cyclase"/>
</dbReference>
<dbReference type="SUPFAM" id="SSF141868">
    <property type="entry name" value="EAL domain-like"/>
    <property type="match status" value="1"/>
</dbReference>
<dbReference type="PANTHER" id="PTHR44757:SF2">
    <property type="entry name" value="BIOFILM ARCHITECTURE MAINTENANCE PROTEIN MBAA"/>
    <property type="match status" value="1"/>
</dbReference>
<dbReference type="eggNOG" id="COG5001">
    <property type="taxonomic scope" value="Bacteria"/>
</dbReference>
<dbReference type="NCBIfam" id="TIGR00254">
    <property type="entry name" value="GGDEF"/>
    <property type="match status" value="1"/>
</dbReference>
<keyword evidence="5" id="KW-1185">Reference proteome</keyword>
<dbReference type="Gene3D" id="3.30.450.20">
    <property type="entry name" value="PAS domain"/>
    <property type="match status" value="2"/>
</dbReference>
<dbReference type="InterPro" id="IPR000160">
    <property type="entry name" value="GGDEF_dom"/>
</dbReference>
<dbReference type="SUPFAM" id="SSF55073">
    <property type="entry name" value="Nucleotide cyclase"/>
    <property type="match status" value="1"/>
</dbReference>
<sequence>MADLSGNTVNETGVWRQRLTPGRRGRCMRTLPCQGSTGGAATCYGIGAGAKLCILRGNCAEAGVQMSVRAVGRTDHPEERMHRIGARSGVLFAALGAVLALAVIAGTVFLCYSIRKQTFADRRRELENLSLTLAEQSDRAFQSLQLVQKSIIERIAAANIESQTALGALMSTFDINETLREKISGLPFVDAVTIIDQQGNLLNFSRYWPVPSVNVSDRDYFIALRDSRNKTIYVSQPVPNRGTGTMTIYLANRFNTPSGAFFGLVLGAMEQSYFEQFYGAIKLGRDGNITLFREDGAHLASFPHRSLSQVQLPQSATRIARELIAEEPEDGIVPAGLIDEHARLVAVQQLANYPLVVAVSDTTDAIEARLRLQILPIGIAAGLICIAIGVAVALAIRQSQAQARFAAAAHHTARHDDLTGLPNRLLFTERLTALLATTRSPLAVLFLDLDYFKTVNDTLGHVVGDQLLRAVATRVAEEAQPSELVARLGGDEFAIISSQADQPEAALALAERIIARISRPISVEDHRVIAGGSVGIAMAPADGTSVIELLKNADLALYRAKAEGRGQARLFEPEMEHTALSRRSLELDLRSAWENGQFFLVFQPFFRVGDRKLCGFEALLRWRHPTRGIVAPATFIACAEETGLILPLGAWVLTEACRAAADWPDDVRLAVNLSPLQFRSGHMPDQIREALRVSGLKPSRLELELTESTLLEEGSGIHGALQGLRSQGITIALDDFGTGYSSLSYLRSLPIDRIKIDRGFISRICEDDPSRAIVRAVLQLSAALKLETTAEGIETEEQLETLRAEGCGYVQGYLLGRPMRATEARDMSFQAVS</sequence>
<dbReference type="InterPro" id="IPR001633">
    <property type="entry name" value="EAL_dom"/>
</dbReference>
<dbReference type="Pfam" id="PF00563">
    <property type="entry name" value="EAL"/>
    <property type="match status" value="1"/>
</dbReference>
<protein>
    <submittedName>
        <fullName evidence="4">Sensory box/GGDEF family protein</fullName>
    </submittedName>
</protein>
<reference evidence="4 5" key="6">
    <citation type="journal article" date="2011" name="Appl. Environ. Microbiol.">
        <title>Involvement of the azorhizobial chromosome partition gene (parA) in the onset of bacteroid differentiation during Sesbania rostrata stem nodule development.</title>
        <authorList>
            <person name="Liu CT."/>
            <person name="Lee KB."/>
            <person name="Wang YS."/>
            <person name="Peng MH."/>
            <person name="Lee KT."/>
            <person name="Suzuki S."/>
            <person name="Suzuki T."/>
            <person name="Oyaizu H."/>
        </authorList>
    </citation>
    <scope>NUCLEOTIDE SEQUENCE [LARGE SCALE GENOMIC DNA]</scope>
    <source>
        <strain evidence="5">ATCC 43989 / DSM 5975 / JCM 20966 / LMG 6465 / NBRC 14845 / NCIMB 13405 / ORS 571</strain>
    </source>
</reference>
<dbReference type="Gene3D" id="3.20.20.450">
    <property type="entry name" value="EAL domain"/>
    <property type="match status" value="1"/>
</dbReference>
<dbReference type="KEGG" id="azc:AZC_3660"/>
<proteinExistence type="predicted"/>
<reference evidence="4 5" key="3">
    <citation type="journal article" date="2008" name="BMC Genomics">
        <title>The genome of the versatile nitrogen fixer Azorhizobium caulinodans ORS571.</title>
        <authorList>
            <person name="Lee KB."/>
            <person name="Backer P.D."/>
            <person name="Aono T."/>
            <person name="Liu CT."/>
            <person name="Suzuki S."/>
            <person name="Suzuki T."/>
            <person name="Kaneko T."/>
            <person name="Yamada M."/>
            <person name="Tabata S."/>
            <person name="Kupfer D.M."/>
            <person name="Najar F.Z."/>
            <person name="Wiley G.B."/>
            <person name="Roe B."/>
            <person name="Binnewies T.T."/>
            <person name="Ussery D.W."/>
            <person name="D'Haeze W."/>
            <person name="Herder J.D."/>
            <person name="Gevers D."/>
            <person name="Vereecke D."/>
            <person name="Holsters M."/>
            <person name="Oyaizu H."/>
        </authorList>
    </citation>
    <scope>NUCLEOTIDE SEQUENCE [LARGE SCALE GENOMIC DNA]</scope>
    <source>
        <strain evidence="5">ATCC 43989 / DSM 5975 / JCM 20966 / LMG 6465 / NBRC 14845 / NCIMB 13405 / ORS 571</strain>
    </source>
</reference>
<dbReference type="CDD" id="cd01949">
    <property type="entry name" value="GGDEF"/>
    <property type="match status" value="1"/>
</dbReference>
<name>A8IFX4_AZOC5</name>
<dbReference type="CDD" id="cd01948">
    <property type="entry name" value="EAL"/>
    <property type="match status" value="1"/>
</dbReference>
<feature type="transmembrane region" description="Helical" evidence="1">
    <location>
        <begin position="90"/>
        <end position="114"/>
    </location>
</feature>
<reference evidence="5" key="2">
    <citation type="submission" date="2007-04" db="EMBL/GenBank/DDBJ databases">
        <title>Complete genome sequence of the nitrogen-fixing bacterium Azorhizobium caulinodans ORS571.</title>
        <authorList>
            <person name="Lee K.B."/>
            <person name="Backer P.D."/>
            <person name="Aono T."/>
            <person name="Liu C.T."/>
            <person name="Suzuki S."/>
            <person name="Suzuki T."/>
            <person name="Kaneko T."/>
            <person name="Yamada M."/>
            <person name="Tabata S."/>
            <person name="Kupfer D.M."/>
            <person name="Najar F.Z."/>
            <person name="Wiley G.B."/>
            <person name="Roe B."/>
            <person name="Binnewies T."/>
            <person name="Ussery D."/>
            <person name="Vereecke D."/>
            <person name="Gevers D."/>
            <person name="Holsters M."/>
            <person name="Oyaizu H."/>
        </authorList>
    </citation>
    <scope>NUCLEOTIDE SEQUENCE [LARGE SCALE GENOMIC DNA]</scope>
    <source>
        <strain evidence="5">ATCC 43989 / DSM 5975 / JCM 20966 / LMG 6465 / NBRC 14845 / NCIMB 13405 / ORS 571</strain>
    </source>
</reference>
<feature type="domain" description="GGDEF" evidence="3">
    <location>
        <begin position="440"/>
        <end position="573"/>
    </location>
</feature>
<keyword evidence="1" id="KW-1133">Transmembrane helix</keyword>
<dbReference type="HOGENOM" id="CLU_000445_70_44_5"/>
<dbReference type="PANTHER" id="PTHR44757">
    <property type="entry name" value="DIGUANYLATE CYCLASE DGCP"/>
    <property type="match status" value="1"/>
</dbReference>
<dbReference type="InterPro" id="IPR054327">
    <property type="entry name" value="His-kinase-like_sensor"/>
</dbReference>
<dbReference type="PROSITE" id="PS50887">
    <property type="entry name" value="GGDEF"/>
    <property type="match status" value="1"/>
</dbReference>
<evidence type="ECO:0000259" key="2">
    <source>
        <dbReference type="PROSITE" id="PS50883"/>
    </source>
</evidence>